<keyword evidence="4" id="KW-1185">Reference proteome</keyword>
<dbReference type="AlphaFoldDB" id="A0A4D6MDF1"/>
<accession>A0A4D6MDF1</accession>
<evidence type="ECO:0000256" key="2">
    <source>
        <dbReference type="SAM" id="MobiDB-lite"/>
    </source>
</evidence>
<evidence type="ECO:0000313" key="3">
    <source>
        <dbReference type="EMBL" id="QCD99472.1"/>
    </source>
</evidence>
<gene>
    <name evidence="3" type="ORF">DEO72_LG7g754</name>
</gene>
<dbReference type="Proteomes" id="UP000501690">
    <property type="component" value="Linkage Group LG7"/>
</dbReference>
<dbReference type="EMBL" id="CP039351">
    <property type="protein sequence ID" value="QCD99472.1"/>
    <property type="molecule type" value="Genomic_DNA"/>
</dbReference>
<keyword evidence="1" id="KW-0175">Coiled coil</keyword>
<feature type="compositionally biased region" description="Basic and acidic residues" evidence="2">
    <location>
        <begin position="450"/>
        <end position="467"/>
    </location>
</feature>
<organism evidence="3 4">
    <name type="scientific">Vigna unguiculata</name>
    <name type="common">Cowpea</name>
    <dbReference type="NCBI Taxonomy" id="3917"/>
    <lineage>
        <taxon>Eukaryota</taxon>
        <taxon>Viridiplantae</taxon>
        <taxon>Streptophyta</taxon>
        <taxon>Embryophyta</taxon>
        <taxon>Tracheophyta</taxon>
        <taxon>Spermatophyta</taxon>
        <taxon>Magnoliopsida</taxon>
        <taxon>eudicotyledons</taxon>
        <taxon>Gunneridae</taxon>
        <taxon>Pentapetalae</taxon>
        <taxon>rosids</taxon>
        <taxon>fabids</taxon>
        <taxon>Fabales</taxon>
        <taxon>Fabaceae</taxon>
        <taxon>Papilionoideae</taxon>
        <taxon>50 kb inversion clade</taxon>
        <taxon>NPAAA clade</taxon>
        <taxon>indigoferoid/millettioid clade</taxon>
        <taxon>Phaseoleae</taxon>
        <taxon>Vigna</taxon>
    </lineage>
</organism>
<evidence type="ECO:0000313" key="4">
    <source>
        <dbReference type="Proteomes" id="UP000501690"/>
    </source>
</evidence>
<feature type="coiled-coil region" evidence="1">
    <location>
        <begin position="324"/>
        <end position="365"/>
    </location>
</feature>
<evidence type="ECO:0000256" key="1">
    <source>
        <dbReference type="SAM" id="Coils"/>
    </source>
</evidence>
<proteinExistence type="predicted"/>
<name>A0A4D6MDF1_VIGUN</name>
<protein>
    <submittedName>
        <fullName evidence="3">Uncharacterized protein</fullName>
    </submittedName>
</protein>
<sequence>MQAGMTGWATGYKAWSKRHHVWSKRPSGFTGGRVLGRVLSQCLQVGVTLVGELATRLGVSEILPVLRKRSDVKTYEMTVGKGFVAERPLCMRRFGCFRGEWEFVGMSSSSHGSNSGESDASYGELRAPGKWIVCCYLTDDPGRDVCGVMAHYAKKVGASEDLFAKIRDQLAASSKGEGSSKAAALAGPVVETVRPAAKRPAVSKLKGVGKDRKRLRALAKTGGVALGGTNNPDLGGFEKEKVQMRKGVAIKLTDPEVALVEAADPGLIMRAWNEYTSRGLVLGRRLSAMLQEEIAAGDKKSLADELAALKVQVEIDQRTWDEEKKKLEAEVKKLKVGMLAAEKKLKLKQVEVDELQARRKAESEEAADEISGLQQVVYTEHVKGFEKALRQAEFLYKEVSVTDCRFNVNLDIYDNKMLDVAEISKLKAVAEGEEVARDEEGTLMTTPLHVGDDRASNEEEVGEKVEAEAVDGGNGAGEE</sequence>
<feature type="region of interest" description="Disordered" evidence="2">
    <location>
        <begin position="439"/>
        <end position="479"/>
    </location>
</feature>
<reference evidence="3 4" key="1">
    <citation type="submission" date="2019-04" db="EMBL/GenBank/DDBJ databases">
        <title>An improved genome assembly and genetic linkage map for asparagus bean, Vigna unguiculata ssp. sesquipedialis.</title>
        <authorList>
            <person name="Xia Q."/>
            <person name="Zhang R."/>
            <person name="Dong Y."/>
        </authorList>
    </citation>
    <scope>NUCLEOTIDE SEQUENCE [LARGE SCALE GENOMIC DNA]</scope>
    <source>
        <tissue evidence="3">Leaf</tissue>
    </source>
</reference>